<dbReference type="Gene3D" id="3.40.1800.20">
    <property type="match status" value="1"/>
</dbReference>
<keyword evidence="1" id="KW-0479">Metal-binding</keyword>
<feature type="binding site" evidence="1">
    <location>
        <position position="9"/>
    </location>
    <ligand>
        <name>Zn(2+)</name>
        <dbReference type="ChEBI" id="CHEBI:29105"/>
    </ligand>
</feature>
<dbReference type="EMBL" id="JBFDAA010000017">
    <property type="protein sequence ID" value="KAL1116619.1"/>
    <property type="molecule type" value="Genomic_DNA"/>
</dbReference>
<feature type="binding site" evidence="1">
    <location>
        <position position="58"/>
    </location>
    <ligand>
        <name>Zn(2+)</name>
        <dbReference type="ChEBI" id="CHEBI:29105"/>
    </ligand>
</feature>
<proteinExistence type="predicted"/>
<feature type="binding site" evidence="1">
    <location>
        <position position="12"/>
    </location>
    <ligand>
        <name>Zn(2+)</name>
        <dbReference type="ChEBI" id="CHEBI:29105"/>
    </ligand>
</feature>
<dbReference type="SMART" id="SM00868">
    <property type="entry name" value="zf-AD"/>
    <property type="match status" value="1"/>
</dbReference>
<dbReference type="GO" id="GO:0008270">
    <property type="term" value="F:zinc ion binding"/>
    <property type="evidence" value="ECO:0007669"/>
    <property type="project" value="UniProtKB-UniRule"/>
</dbReference>
<feature type="domain" description="ZAD" evidence="2">
    <location>
        <begin position="7"/>
        <end position="85"/>
    </location>
</feature>
<name>A0ABD0XZF2_9HEMI</name>
<comment type="caution">
    <text evidence="3">The sequence shown here is derived from an EMBL/GenBank/DDBJ whole genome shotgun (WGS) entry which is preliminary data.</text>
</comment>
<evidence type="ECO:0000259" key="2">
    <source>
        <dbReference type="PROSITE" id="PS51915"/>
    </source>
</evidence>
<protein>
    <recommendedName>
        <fullName evidence="2">ZAD domain-containing protein</fullName>
    </recommendedName>
</protein>
<reference evidence="3 4" key="1">
    <citation type="submission" date="2024-07" db="EMBL/GenBank/DDBJ databases">
        <title>Chromosome-level genome assembly of the water stick insect Ranatra chinensis (Heteroptera: Nepidae).</title>
        <authorList>
            <person name="Liu X."/>
        </authorList>
    </citation>
    <scope>NUCLEOTIDE SEQUENCE [LARGE SCALE GENOMIC DNA]</scope>
    <source>
        <strain evidence="3">Cailab_2021Rc</strain>
        <tissue evidence="3">Muscle</tissue>
    </source>
</reference>
<dbReference type="Proteomes" id="UP001558652">
    <property type="component" value="Unassembled WGS sequence"/>
</dbReference>
<evidence type="ECO:0000313" key="3">
    <source>
        <dbReference type="EMBL" id="KAL1116619.1"/>
    </source>
</evidence>
<accession>A0ABD0XZF2</accession>
<keyword evidence="1" id="KW-0862">Zinc</keyword>
<evidence type="ECO:0000256" key="1">
    <source>
        <dbReference type="PROSITE-ProRule" id="PRU01263"/>
    </source>
</evidence>
<dbReference type="InterPro" id="IPR012934">
    <property type="entry name" value="Znf_AD"/>
</dbReference>
<evidence type="ECO:0000313" key="4">
    <source>
        <dbReference type="Proteomes" id="UP001558652"/>
    </source>
</evidence>
<keyword evidence="4" id="KW-1185">Reference proteome</keyword>
<dbReference type="SUPFAM" id="SSF57716">
    <property type="entry name" value="Glucocorticoid receptor-like (DNA-binding domain)"/>
    <property type="match status" value="1"/>
</dbReference>
<gene>
    <name evidence="3" type="ORF">AAG570_005091</name>
</gene>
<feature type="binding site" evidence="1">
    <location>
        <position position="61"/>
    </location>
    <ligand>
        <name>Zn(2+)</name>
        <dbReference type="ChEBI" id="CHEBI:29105"/>
    </ligand>
</feature>
<dbReference type="Pfam" id="PF07776">
    <property type="entry name" value="zf-AD"/>
    <property type="match status" value="1"/>
</dbReference>
<sequence>MEADLSKVCRLCLKGGEVMCPIFGASQLNGNSASLPHRIMSCAQVKVYEGDGLPTNVCTTCLSQVDRSYQFKLLCEKSDSTLRGNMHRNSASDTESLDGGDSWDMTKFTPEVIINEEADENVSLCLSI</sequence>
<dbReference type="AlphaFoldDB" id="A0ABD0XZF2"/>
<keyword evidence="1" id="KW-0863">Zinc-finger</keyword>
<dbReference type="PROSITE" id="PS51915">
    <property type="entry name" value="ZAD"/>
    <property type="match status" value="1"/>
</dbReference>
<organism evidence="3 4">
    <name type="scientific">Ranatra chinensis</name>
    <dbReference type="NCBI Taxonomy" id="642074"/>
    <lineage>
        <taxon>Eukaryota</taxon>
        <taxon>Metazoa</taxon>
        <taxon>Ecdysozoa</taxon>
        <taxon>Arthropoda</taxon>
        <taxon>Hexapoda</taxon>
        <taxon>Insecta</taxon>
        <taxon>Pterygota</taxon>
        <taxon>Neoptera</taxon>
        <taxon>Paraneoptera</taxon>
        <taxon>Hemiptera</taxon>
        <taxon>Heteroptera</taxon>
        <taxon>Panheteroptera</taxon>
        <taxon>Nepomorpha</taxon>
        <taxon>Nepidae</taxon>
        <taxon>Ranatrinae</taxon>
        <taxon>Ranatra</taxon>
    </lineage>
</organism>